<keyword evidence="3" id="KW-1185">Reference proteome</keyword>
<feature type="region of interest" description="Disordered" evidence="1">
    <location>
        <begin position="1"/>
        <end position="118"/>
    </location>
</feature>
<evidence type="ECO:0000313" key="3">
    <source>
        <dbReference type="Proteomes" id="UP000301309"/>
    </source>
</evidence>
<evidence type="ECO:0000313" key="2">
    <source>
        <dbReference type="EMBL" id="GDY54912.1"/>
    </source>
</evidence>
<organism evidence="2 3">
    <name type="scientific">Streptomyces violaceusniger</name>
    <dbReference type="NCBI Taxonomy" id="68280"/>
    <lineage>
        <taxon>Bacteria</taxon>
        <taxon>Bacillati</taxon>
        <taxon>Actinomycetota</taxon>
        <taxon>Actinomycetes</taxon>
        <taxon>Kitasatosporales</taxon>
        <taxon>Streptomycetaceae</taxon>
        <taxon>Streptomyces</taxon>
        <taxon>Streptomyces violaceusniger group</taxon>
    </lineage>
</organism>
<feature type="compositionally biased region" description="Polar residues" evidence="1">
    <location>
        <begin position="1"/>
        <end position="33"/>
    </location>
</feature>
<feature type="compositionally biased region" description="Basic and acidic residues" evidence="1">
    <location>
        <begin position="106"/>
        <end position="118"/>
    </location>
</feature>
<sequence>MPSVPGSTMNRGWTVQNSHQSRTTKSKTMSASQMRAPKTNARQKPSPRRPAPQIDHSGDRHGDEHHRVQRPYDPGRPLPPRTLRAVALPDRGRIVIDQRVPGHQQSADDHCGEQHHQN</sequence>
<dbReference type="Proteomes" id="UP000301309">
    <property type="component" value="Unassembled WGS sequence"/>
</dbReference>
<proteinExistence type="predicted"/>
<dbReference type="AlphaFoldDB" id="A0A4D4L1G7"/>
<dbReference type="EMBL" id="BJHW01000001">
    <property type="protein sequence ID" value="GDY54912.1"/>
    <property type="molecule type" value="Genomic_DNA"/>
</dbReference>
<evidence type="ECO:0000256" key="1">
    <source>
        <dbReference type="SAM" id="MobiDB-lite"/>
    </source>
</evidence>
<accession>A0A4D4L1G7</accession>
<feature type="compositionally biased region" description="Basic and acidic residues" evidence="1">
    <location>
        <begin position="56"/>
        <end position="66"/>
    </location>
</feature>
<reference evidence="2 3" key="1">
    <citation type="journal article" date="2020" name="Int. J. Syst. Evol. Microbiol.">
        <title>Reclassification of Streptomyces castelarensis and Streptomyces sporoclivatus as later heterotypic synonyms of Streptomyces antimycoticus.</title>
        <authorList>
            <person name="Komaki H."/>
            <person name="Tamura T."/>
        </authorList>
    </citation>
    <scope>NUCLEOTIDE SEQUENCE [LARGE SCALE GENOMIC DNA]</scope>
    <source>
        <strain evidence="2 3">NBRC 13459</strain>
    </source>
</reference>
<comment type="caution">
    <text evidence="2">The sequence shown here is derived from an EMBL/GenBank/DDBJ whole genome shotgun (WGS) entry which is preliminary data.</text>
</comment>
<protein>
    <submittedName>
        <fullName evidence="2">Uncharacterized protein</fullName>
    </submittedName>
</protein>
<name>A0A4D4L1G7_STRVO</name>
<gene>
    <name evidence="2" type="ORF">SVIO_055350</name>
</gene>